<name>A0ACA9SSD5_9GLOM</name>
<accession>A0ACA9SSD5</accession>
<proteinExistence type="predicted"/>
<keyword evidence="2" id="KW-1185">Reference proteome</keyword>
<protein>
    <submittedName>
        <fullName evidence="1">12600_t:CDS:1</fullName>
    </submittedName>
</protein>
<dbReference type="EMBL" id="CAJVQC010152293">
    <property type="protein sequence ID" value="CAG8846655.1"/>
    <property type="molecule type" value="Genomic_DNA"/>
</dbReference>
<comment type="caution">
    <text evidence="1">The sequence shown here is derived from an EMBL/GenBank/DDBJ whole genome shotgun (WGS) entry which is preliminary data.</text>
</comment>
<evidence type="ECO:0000313" key="2">
    <source>
        <dbReference type="Proteomes" id="UP000789920"/>
    </source>
</evidence>
<dbReference type="Proteomes" id="UP000789920">
    <property type="component" value="Unassembled WGS sequence"/>
</dbReference>
<gene>
    <name evidence="1" type="ORF">RPERSI_LOCUS34254</name>
</gene>
<organism evidence="1 2">
    <name type="scientific">Racocetra persica</name>
    <dbReference type="NCBI Taxonomy" id="160502"/>
    <lineage>
        <taxon>Eukaryota</taxon>
        <taxon>Fungi</taxon>
        <taxon>Fungi incertae sedis</taxon>
        <taxon>Mucoromycota</taxon>
        <taxon>Glomeromycotina</taxon>
        <taxon>Glomeromycetes</taxon>
        <taxon>Diversisporales</taxon>
        <taxon>Gigasporaceae</taxon>
        <taxon>Racocetra</taxon>
    </lineage>
</organism>
<evidence type="ECO:0000313" key="1">
    <source>
        <dbReference type="EMBL" id="CAG8846655.1"/>
    </source>
</evidence>
<feature type="non-terminal residue" evidence="1">
    <location>
        <position position="82"/>
    </location>
</feature>
<sequence>MVDIDSIRKTSVKNKFLVASTKQNNLFYTVNSEIRICICQIGATDTPCKHQSAIAMKFHIKILNFLPSLNLDNCMVYTYIAL</sequence>
<reference evidence="1" key="1">
    <citation type="submission" date="2021-06" db="EMBL/GenBank/DDBJ databases">
        <authorList>
            <person name="Kallberg Y."/>
            <person name="Tangrot J."/>
            <person name="Rosling A."/>
        </authorList>
    </citation>
    <scope>NUCLEOTIDE SEQUENCE</scope>
    <source>
        <strain evidence="1">MA461A</strain>
    </source>
</reference>